<organism evidence="5 6">
    <name type="scientific">Mytilus galloprovincialis</name>
    <name type="common">Mediterranean mussel</name>
    <dbReference type="NCBI Taxonomy" id="29158"/>
    <lineage>
        <taxon>Eukaryota</taxon>
        <taxon>Metazoa</taxon>
        <taxon>Spiralia</taxon>
        <taxon>Lophotrochozoa</taxon>
        <taxon>Mollusca</taxon>
        <taxon>Bivalvia</taxon>
        <taxon>Autobranchia</taxon>
        <taxon>Pteriomorphia</taxon>
        <taxon>Mytilida</taxon>
        <taxon>Mytiloidea</taxon>
        <taxon>Mytilidae</taxon>
        <taxon>Mytilinae</taxon>
        <taxon>Mytilus</taxon>
    </lineage>
</organism>
<accession>A0A8B6CVN5</accession>
<keyword evidence="1" id="KW-0732">Signal</keyword>
<dbReference type="SUPFAM" id="SSF57302">
    <property type="entry name" value="Snake toxin-like"/>
    <property type="match status" value="2"/>
</dbReference>
<dbReference type="Pfam" id="PF00087">
    <property type="entry name" value="Toxin_TOLIP"/>
    <property type="match status" value="1"/>
</dbReference>
<evidence type="ECO:0000256" key="3">
    <source>
        <dbReference type="SAM" id="MobiDB-lite"/>
    </source>
</evidence>
<proteinExistence type="predicted"/>
<dbReference type="Proteomes" id="UP000596742">
    <property type="component" value="Unassembled WGS sequence"/>
</dbReference>
<evidence type="ECO:0000256" key="2">
    <source>
        <dbReference type="ARBA" id="ARBA00023157"/>
    </source>
</evidence>
<evidence type="ECO:0000313" key="6">
    <source>
        <dbReference type="Proteomes" id="UP000596742"/>
    </source>
</evidence>
<evidence type="ECO:0000313" key="5">
    <source>
        <dbReference type="EMBL" id="VDI09596.1"/>
    </source>
</evidence>
<protein>
    <recommendedName>
        <fullName evidence="4">Snake toxin/toxin-like domain-containing protein</fullName>
    </recommendedName>
</protein>
<comment type="caution">
    <text evidence="5">The sequence shown here is derived from an EMBL/GenBank/DDBJ whole genome shotgun (WGS) entry which is preliminary data.</text>
</comment>
<dbReference type="EMBL" id="UYJE01002317">
    <property type="protein sequence ID" value="VDI09596.1"/>
    <property type="molecule type" value="Genomic_DNA"/>
</dbReference>
<sequence>MTRKFSGSNSSTIGGITCYACGLGDEDSPAKHLSDCTHIQTCQLGEFCYLEHIYDMEKGTDYYVGGCRAHNICQFQTCVKDQLTRRQDHSQIVFCSECCSSSYCNGKLCNLPNDHHLNFTTCYSCTNIRDPKKCHTIVDCPPNEMCSVEAQAVMTSLVYDLGCKPRTICKDLPTVHKRQIELKSKCCNTTLCNDHYKDGYHSKPIVRPPTFTCPPSTNTFAPTLKTTMTTTTIPTTSTKSTTPTKPTSTTKTTATATPITAQTTSHATGQCRDNPGVSCIELMSINICSKPFADKYCAKSCNHCTNTGHIMTPDPVITGHIITTDPVIADAVVSNSTVANIDGITCFVCGLGDEGSPAKNVYDCADVQKCQPGEFCYLEHVYDIVKGTDYYVGGCRTSDTCHLQTCLKDHASRRQDHTKLVDCSECCSSSLCNGKLCNSPIPTTESPTTLTTTITTTPTTTPITTPTTTPTTTSTTTPITTPTTTPTTTSTTTPLTTPTTTPTTTPSSTPTATPTTTPTSTTTHATTLTTPYTSGN</sequence>
<dbReference type="Gene3D" id="2.10.60.10">
    <property type="entry name" value="CD59"/>
    <property type="match status" value="1"/>
</dbReference>
<gene>
    <name evidence="5" type="ORF">MGAL_10B010308</name>
</gene>
<evidence type="ECO:0000256" key="1">
    <source>
        <dbReference type="ARBA" id="ARBA00022729"/>
    </source>
</evidence>
<feature type="domain" description="Snake toxin/toxin-like" evidence="4">
    <location>
        <begin position="121"/>
        <end position="193"/>
    </location>
</feature>
<feature type="region of interest" description="Disordered" evidence="3">
    <location>
        <begin position="233"/>
        <end position="253"/>
    </location>
</feature>
<dbReference type="AlphaFoldDB" id="A0A8B6CVN5"/>
<feature type="region of interest" description="Disordered" evidence="3">
    <location>
        <begin position="448"/>
        <end position="536"/>
    </location>
</feature>
<keyword evidence="6" id="KW-1185">Reference proteome</keyword>
<dbReference type="PANTHER" id="PTHR10036">
    <property type="entry name" value="CD59 GLYCOPROTEIN"/>
    <property type="match status" value="1"/>
</dbReference>
<dbReference type="InterPro" id="IPR035076">
    <property type="entry name" value="Toxin/TOLIP"/>
</dbReference>
<reference evidence="5" key="1">
    <citation type="submission" date="2018-11" db="EMBL/GenBank/DDBJ databases">
        <authorList>
            <person name="Alioto T."/>
            <person name="Alioto T."/>
        </authorList>
    </citation>
    <scope>NUCLEOTIDE SEQUENCE</scope>
</reference>
<dbReference type="InterPro" id="IPR045860">
    <property type="entry name" value="Snake_toxin-like_sf"/>
</dbReference>
<evidence type="ECO:0000259" key="4">
    <source>
        <dbReference type="Pfam" id="PF00087"/>
    </source>
</evidence>
<dbReference type="PANTHER" id="PTHR10036:SF3">
    <property type="entry name" value="PROTEIN SLEEPLESS-RELATED"/>
    <property type="match status" value="1"/>
</dbReference>
<dbReference type="OrthoDB" id="6093375at2759"/>
<keyword evidence="2" id="KW-1015">Disulfide bond</keyword>
<name>A0A8B6CVN5_MYTGA</name>